<reference evidence="11 12" key="1">
    <citation type="submission" date="2024-08" db="EMBL/GenBank/DDBJ databases">
        <title>The draft genome of Apodemus speciosus.</title>
        <authorList>
            <person name="Nabeshima K."/>
            <person name="Suzuki S."/>
            <person name="Onuma M."/>
        </authorList>
    </citation>
    <scope>NUCLEOTIDE SEQUENCE [LARGE SCALE GENOMIC DNA]</scope>
    <source>
        <strain evidence="11">IB14-021</strain>
    </source>
</reference>
<dbReference type="PROSITE" id="PS50102">
    <property type="entry name" value="RRM"/>
    <property type="match status" value="1"/>
</dbReference>
<comment type="caution">
    <text evidence="11">The sequence shown here is derived from an EMBL/GenBank/DDBJ whole genome shotgun (WGS) entry which is preliminary data.</text>
</comment>
<feature type="compositionally biased region" description="Pro residues" evidence="9">
    <location>
        <begin position="103"/>
        <end position="113"/>
    </location>
</feature>
<organism evidence="11 12">
    <name type="scientific">Apodemus speciosus</name>
    <name type="common">Large Japanese field mouse</name>
    <dbReference type="NCBI Taxonomy" id="105296"/>
    <lineage>
        <taxon>Eukaryota</taxon>
        <taxon>Metazoa</taxon>
        <taxon>Chordata</taxon>
        <taxon>Craniata</taxon>
        <taxon>Vertebrata</taxon>
        <taxon>Euteleostomi</taxon>
        <taxon>Mammalia</taxon>
        <taxon>Eutheria</taxon>
        <taxon>Euarchontoglires</taxon>
        <taxon>Glires</taxon>
        <taxon>Rodentia</taxon>
        <taxon>Myomorpha</taxon>
        <taxon>Muroidea</taxon>
        <taxon>Muridae</taxon>
        <taxon>Murinae</taxon>
        <taxon>Apodemus</taxon>
    </lineage>
</organism>
<evidence type="ECO:0000256" key="6">
    <source>
        <dbReference type="ARBA" id="ARBA00023163"/>
    </source>
</evidence>
<evidence type="ECO:0000313" key="12">
    <source>
        <dbReference type="Proteomes" id="UP001623349"/>
    </source>
</evidence>
<feature type="compositionally biased region" description="Polar residues" evidence="9">
    <location>
        <begin position="154"/>
        <end position="164"/>
    </location>
</feature>
<name>A0ABQ0FRC9_APOSI</name>
<feature type="compositionally biased region" description="Low complexity" evidence="9">
    <location>
        <begin position="289"/>
        <end position="301"/>
    </location>
</feature>
<evidence type="ECO:0000256" key="3">
    <source>
        <dbReference type="ARBA" id="ARBA00022884"/>
    </source>
</evidence>
<proteinExistence type="predicted"/>
<protein>
    <submittedName>
        <fullName evidence="11">Peroxisome proliferator-activated receptor gamma coactivator 1-beta</fullName>
    </submittedName>
</protein>
<feature type="region of interest" description="Disordered" evidence="9">
    <location>
        <begin position="756"/>
        <end position="862"/>
    </location>
</feature>
<feature type="region of interest" description="Disordered" evidence="9">
    <location>
        <begin position="493"/>
        <end position="539"/>
    </location>
</feature>
<evidence type="ECO:0000256" key="7">
    <source>
        <dbReference type="ARBA" id="ARBA00023242"/>
    </source>
</evidence>
<feature type="region of interest" description="Disordered" evidence="9">
    <location>
        <begin position="343"/>
        <end position="442"/>
    </location>
</feature>
<feature type="compositionally biased region" description="Low complexity" evidence="9">
    <location>
        <begin position="240"/>
        <end position="255"/>
    </location>
</feature>
<dbReference type="InterPro" id="IPR000504">
    <property type="entry name" value="RRM_dom"/>
</dbReference>
<dbReference type="PANTHER" id="PTHR15528:SF12">
    <property type="entry name" value="PEROXISOME PROLIFERATOR-ACTIVATED RECEPTOR GAMMA COACTIVATOR 1-BETA"/>
    <property type="match status" value="1"/>
</dbReference>
<comment type="subcellular location">
    <subcellularLocation>
        <location evidence="1">Nucleus</location>
    </subcellularLocation>
</comment>
<feature type="region of interest" description="Disordered" evidence="9">
    <location>
        <begin position="140"/>
        <end position="257"/>
    </location>
</feature>
<keyword evidence="7" id="KW-0539">Nucleus</keyword>
<keyword evidence="4" id="KW-0805">Transcription regulation</keyword>
<feature type="region of interest" description="Disordered" evidence="9">
    <location>
        <begin position="569"/>
        <end position="628"/>
    </location>
</feature>
<feature type="domain" description="RRM" evidence="10">
    <location>
        <begin position="869"/>
        <end position="934"/>
    </location>
</feature>
<dbReference type="SUPFAM" id="SSF54928">
    <property type="entry name" value="RNA-binding domain, RBD"/>
    <property type="match status" value="1"/>
</dbReference>
<dbReference type="InterPro" id="IPR035979">
    <property type="entry name" value="RBD_domain_sf"/>
</dbReference>
<keyword evidence="6" id="KW-0804">Transcription</keyword>
<feature type="compositionally biased region" description="Acidic residues" evidence="9">
    <location>
        <begin position="404"/>
        <end position="427"/>
    </location>
</feature>
<keyword evidence="2" id="KW-0597">Phosphoprotein</keyword>
<keyword evidence="3 8" id="KW-0694">RNA-binding</keyword>
<dbReference type="EMBL" id="BAAFST010000018">
    <property type="protein sequence ID" value="GAB1301789.1"/>
    <property type="molecule type" value="Genomic_DNA"/>
</dbReference>
<evidence type="ECO:0000256" key="8">
    <source>
        <dbReference type="PROSITE-ProRule" id="PRU00176"/>
    </source>
</evidence>
<feature type="compositionally biased region" description="Basic and acidic residues" evidence="9">
    <location>
        <begin position="386"/>
        <end position="403"/>
    </location>
</feature>
<evidence type="ECO:0000259" key="10">
    <source>
        <dbReference type="PROSITE" id="PS50102"/>
    </source>
</evidence>
<accession>A0ABQ0FRC9</accession>
<gene>
    <name evidence="11" type="ORF">APTSU1_001702700</name>
</gene>
<sequence>MGGDSGEEQLCADLPELDLSQLDASDFDTATCFGELQWCPETSETEPSQYSPDDSELFQIDSENEALLAALTKTLDDIPEDDVGLAAFPGLDEGGTPSCTPTSPAPLSAPPSPALERLLSPVSEVDELSLLQKLLLATSTPTASSDALKDGAAWSQTSLSSRSQRPCVKVDGTQDKKTLAPRSQSRPCTELHKHLTSVLPCPRVKASSPTPHPSPQLLSKEDEEVGEDCPSPWATPASPQDSLAQDTASSDSAQAPEEDVRAMVQLIRYMHTYCLPQRKLPQRAPEPAPQSCSSPSRQAPPRSRHPPKAFWTEFSILRELLAQDILCDVSKPYRLAIPVYASLTPQSRPRPPKDSQASPAHSAMAEEVRITASPKGTGPRPSLRPLRLEVKRDVNRPARQKREEDEEEEEEEDEEEKEEEEEEEEEEWGRKRPGRGLPWTKLGRKVDSSVCPVRRSRRLNPELGPWLTFTDEPLGALPSMCLATETHNLEEDLGSLTDSSQGRQLPQGSQIPALESPCESGCGDTDEDLSCPRPPSRDSPRCLMLALSQSNPLGKKSFEESLTVELCGTAGLTPPTTPPYKPIEEDPFKQDTKHSPGHNTAPSLPSPEALQLTGTPGTSHKLPKRHPERSELLSHLQHVTAQPGSQAGQKRPFSCSFGDHDYCQVLRPEAALQRKVLRSWEPTGVHLEDLAQQGATLPMETKTPRREADQNCDPSPKDSTQLRDHEIRASLTKHFGLLETALEDEDLASCKSPEYDTVFEDSSSSSGESSFLLEEEEEEEEGGEEDDEGEDSGVSPPCSDHCPYQSPPSKASRQLCPRSRSSSGSSSCSSWSPATRKNFRRESRGPCSDGTPSARHARKRREKAIGEGRVVYIRNLSSDMSSRELKKRFEVFGEIVECQVLTRSKRSQKHGFITFRCSEHAALSVRNGATLRKRNEPSFHLSYGGFRHFRWPRYTDYDPTSEESLPSSGKSKYEAMDFDSLLKEAQQSLH</sequence>
<dbReference type="CDD" id="cd12356">
    <property type="entry name" value="RRM_PPARGC1B"/>
    <property type="match status" value="1"/>
</dbReference>
<keyword evidence="5" id="KW-0010">Activator</keyword>
<keyword evidence="12" id="KW-1185">Reference proteome</keyword>
<evidence type="ECO:0000313" key="11">
    <source>
        <dbReference type="EMBL" id="GAB1301789.1"/>
    </source>
</evidence>
<feature type="region of interest" description="Disordered" evidence="9">
    <location>
        <begin position="84"/>
        <end position="115"/>
    </location>
</feature>
<evidence type="ECO:0000256" key="9">
    <source>
        <dbReference type="SAM" id="MobiDB-lite"/>
    </source>
</evidence>
<evidence type="ECO:0000256" key="1">
    <source>
        <dbReference type="ARBA" id="ARBA00004123"/>
    </source>
</evidence>
<dbReference type="InterPro" id="IPR034177">
    <property type="entry name" value="PPARGC1B_RRM"/>
</dbReference>
<dbReference type="PANTHER" id="PTHR15528">
    <property type="entry name" value="PEROXISOME PROLIFERATOR ACTIVATED RECEPTOR GAMMA COACTIVATOR 1 PGC-1 -RELATED"/>
    <property type="match status" value="1"/>
</dbReference>
<evidence type="ECO:0000256" key="4">
    <source>
        <dbReference type="ARBA" id="ARBA00023015"/>
    </source>
</evidence>
<dbReference type="InterPro" id="IPR034605">
    <property type="entry name" value="PGC-1"/>
</dbReference>
<feature type="compositionally biased region" description="Basic and acidic residues" evidence="9">
    <location>
        <begin position="582"/>
        <end position="594"/>
    </location>
</feature>
<feature type="region of interest" description="Disordered" evidence="9">
    <location>
        <begin position="281"/>
        <end position="306"/>
    </location>
</feature>
<dbReference type="Proteomes" id="UP001623349">
    <property type="component" value="Unassembled WGS sequence"/>
</dbReference>
<dbReference type="InterPro" id="IPR012677">
    <property type="entry name" value="Nucleotide-bd_a/b_plait_sf"/>
</dbReference>
<evidence type="ECO:0000256" key="5">
    <source>
        <dbReference type="ARBA" id="ARBA00023159"/>
    </source>
</evidence>
<feature type="compositionally biased region" description="Low complexity" evidence="9">
    <location>
        <begin position="760"/>
        <end position="772"/>
    </location>
</feature>
<dbReference type="Gene3D" id="3.30.70.330">
    <property type="match status" value="1"/>
</dbReference>
<keyword evidence="11" id="KW-0675">Receptor</keyword>
<feature type="region of interest" description="Disordered" evidence="9">
    <location>
        <begin position="688"/>
        <end position="723"/>
    </location>
</feature>
<feature type="compositionally biased region" description="Low complexity" evidence="9">
    <location>
        <begin position="819"/>
        <end position="832"/>
    </location>
</feature>
<feature type="compositionally biased region" description="Polar residues" evidence="9">
    <location>
        <begin position="496"/>
        <end position="510"/>
    </location>
</feature>
<dbReference type="SMART" id="SM00360">
    <property type="entry name" value="RRM"/>
    <property type="match status" value="1"/>
</dbReference>
<feature type="compositionally biased region" description="Acidic residues" evidence="9">
    <location>
        <begin position="773"/>
        <end position="791"/>
    </location>
</feature>
<dbReference type="Pfam" id="PF00076">
    <property type="entry name" value="RRM_1"/>
    <property type="match status" value="1"/>
</dbReference>
<evidence type="ECO:0000256" key="2">
    <source>
        <dbReference type="ARBA" id="ARBA00022553"/>
    </source>
</evidence>